<dbReference type="STRING" id="299255.SAMN02745129_0780"/>
<evidence type="ECO:0000313" key="13">
    <source>
        <dbReference type="Proteomes" id="UP000184268"/>
    </source>
</evidence>
<keyword evidence="7 9" id="KW-0368">Histidine biosynthesis</keyword>
<evidence type="ECO:0000256" key="6">
    <source>
        <dbReference type="ARBA" id="ARBA00022605"/>
    </source>
</evidence>
<dbReference type="EC" id="5.3.1.16" evidence="9 11"/>
<accession>A0A1M5MUH4</accession>
<evidence type="ECO:0000256" key="2">
    <source>
        <dbReference type="ARBA" id="ARBA00004496"/>
    </source>
</evidence>
<protein>
    <recommendedName>
        <fullName evidence="9 11">1-(5-phosphoribosyl)-5-[(5-phosphoribosylamino)methylideneamino] imidazole-4-carboxamide isomerase</fullName>
        <ecNumber evidence="9 11">5.3.1.16</ecNumber>
    </recommendedName>
    <alternativeName>
        <fullName evidence="9">Phosphoribosylformimino-5-aminoimidazole carboxamide ribotide isomerase</fullName>
    </alternativeName>
</protein>
<dbReference type="FunFam" id="3.20.20.70:FF:000009">
    <property type="entry name" value="1-(5-phosphoribosyl)-5-[(5-phosphoribosylamino)methylideneamino] imidazole-4-carboxamide isomerase"/>
    <property type="match status" value="1"/>
</dbReference>
<dbReference type="PANTHER" id="PTHR43090">
    <property type="entry name" value="1-(5-PHOSPHORIBOSYL)-5-[(5-PHOSPHORIBOSYLAMINO)METHYLIDENEAMINO] IMIDAZOLE-4-CARBOXAMIDE ISOMERASE"/>
    <property type="match status" value="1"/>
</dbReference>
<dbReference type="GO" id="GO:0005737">
    <property type="term" value="C:cytoplasm"/>
    <property type="evidence" value="ECO:0007669"/>
    <property type="project" value="UniProtKB-SubCell"/>
</dbReference>
<dbReference type="InterPro" id="IPR023016">
    <property type="entry name" value="HisA/PriA"/>
</dbReference>
<comment type="pathway">
    <text evidence="3 9 11">Amino-acid biosynthesis; L-histidine biosynthesis; L-histidine from 5-phospho-alpha-D-ribose 1-diphosphate: step 4/9.</text>
</comment>
<name>A0A1M5MUH4_9GAMM</name>
<dbReference type="Pfam" id="PF00977">
    <property type="entry name" value="His_biosynth"/>
    <property type="match status" value="1"/>
</dbReference>
<dbReference type="CDD" id="cd04732">
    <property type="entry name" value="HisA"/>
    <property type="match status" value="1"/>
</dbReference>
<dbReference type="NCBIfam" id="TIGR00007">
    <property type="entry name" value="1-(5-phosphoribosyl)-5-[(5-phosphoribosylamino)methylideneamino]imidazole-4-carboxamide isomerase"/>
    <property type="match status" value="1"/>
</dbReference>
<keyword evidence="6 9" id="KW-0028">Amino-acid biosynthesis</keyword>
<feature type="active site" description="Proton acceptor" evidence="9">
    <location>
        <position position="7"/>
    </location>
</feature>
<comment type="subcellular location">
    <subcellularLocation>
        <location evidence="2 9 11">Cytoplasm</location>
    </subcellularLocation>
</comment>
<dbReference type="InterPro" id="IPR044524">
    <property type="entry name" value="Isoase_HisA-like"/>
</dbReference>
<dbReference type="GO" id="GO:0000105">
    <property type="term" value="P:L-histidine biosynthetic process"/>
    <property type="evidence" value="ECO:0007669"/>
    <property type="project" value="UniProtKB-UniRule"/>
</dbReference>
<keyword evidence="5 9" id="KW-0963">Cytoplasm</keyword>
<evidence type="ECO:0000256" key="10">
    <source>
        <dbReference type="RuleBase" id="RU003657"/>
    </source>
</evidence>
<dbReference type="OrthoDB" id="9807749at2"/>
<evidence type="ECO:0000256" key="5">
    <source>
        <dbReference type="ARBA" id="ARBA00022490"/>
    </source>
</evidence>
<evidence type="ECO:0000313" key="12">
    <source>
        <dbReference type="EMBL" id="SHG80802.1"/>
    </source>
</evidence>
<reference evidence="12 13" key="1">
    <citation type="submission" date="2016-11" db="EMBL/GenBank/DDBJ databases">
        <authorList>
            <person name="Jaros S."/>
            <person name="Januszkiewicz K."/>
            <person name="Wedrychowicz H."/>
        </authorList>
    </citation>
    <scope>NUCLEOTIDE SEQUENCE [LARGE SCALE GENOMIC DNA]</scope>
    <source>
        <strain evidence="12 13">DSM 16917</strain>
    </source>
</reference>
<dbReference type="EMBL" id="FQXG01000001">
    <property type="protein sequence ID" value="SHG80802.1"/>
    <property type="molecule type" value="Genomic_DNA"/>
</dbReference>
<dbReference type="PANTHER" id="PTHR43090:SF2">
    <property type="entry name" value="1-(5-PHOSPHORIBOSYL)-5-[(5-PHOSPHORIBOSYLAMINO)METHYLIDENEAMINO] IMIDAZOLE-4-CARBOXAMIDE ISOMERASE"/>
    <property type="match status" value="1"/>
</dbReference>
<dbReference type="GO" id="GO:0000162">
    <property type="term" value="P:L-tryptophan biosynthetic process"/>
    <property type="evidence" value="ECO:0007669"/>
    <property type="project" value="TreeGrafter"/>
</dbReference>
<dbReference type="SUPFAM" id="SSF51366">
    <property type="entry name" value="Ribulose-phoshate binding barrel"/>
    <property type="match status" value="1"/>
</dbReference>
<evidence type="ECO:0000256" key="11">
    <source>
        <dbReference type="RuleBase" id="RU003658"/>
    </source>
</evidence>
<evidence type="ECO:0000256" key="4">
    <source>
        <dbReference type="ARBA" id="ARBA00009667"/>
    </source>
</evidence>
<evidence type="ECO:0000256" key="1">
    <source>
        <dbReference type="ARBA" id="ARBA00000901"/>
    </source>
</evidence>
<dbReference type="InterPro" id="IPR011060">
    <property type="entry name" value="RibuloseP-bd_barrel"/>
</dbReference>
<dbReference type="HAMAP" id="MF_01014">
    <property type="entry name" value="HisA"/>
    <property type="match status" value="1"/>
</dbReference>
<evidence type="ECO:0000256" key="9">
    <source>
        <dbReference type="HAMAP-Rule" id="MF_01014"/>
    </source>
</evidence>
<sequence length="250" mass="26619">MIIPAIDLIGGKVVRLEKGDFNAVTEFAYDPLEQLTAYQDAGSELLHLVDLDGAKDPNNRQLATIEQLVQNLNAPIQVGGGVRSEEDVKALLKVGVAKVVIGSLSVSQPQRVAGWIQQYGPQAITVALDVRLDGSCEETGGEPEVLTHGWQKGSGKALSEVIAPLLEAGLTDVLCTDVDRDGMLTGPNVALYQRLIGQYPTIRWQASGGIAELKDLSDLKAINIGGIIIGKALLAGRFNIEEALACWQNG</sequence>
<dbReference type="RefSeq" id="WP_067654194.1">
    <property type="nucleotide sequence ID" value="NZ_FQXG01000001.1"/>
</dbReference>
<dbReference type="UniPathway" id="UPA00031">
    <property type="reaction ID" value="UER00009"/>
</dbReference>
<evidence type="ECO:0000256" key="3">
    <source>
        <dbReference type="ARBA" id="ARBA00005133"/>
    </source>
</evidence>
<gene>
    <name evidence="9" type="primary">hisA</name>
    <name evidence="12" type="ORF">SAMN02745129_0780</name>
</gene>
<evidence type="ECO:0000256" key="8">
    <source>
        <dbReference type="ARBA" id="ARBA00023235"/>
    </source>
</evidence>
<comment type="catalytic activity">
    <reaction evidence="1 9 11">
        <text>1-(5-phospho-beta-D-ribosyl)-5-[(5-phospho-beta-D-ribosylamino)methylideneamino]imidazole-4-carboxamide = 5-[(5-phospho-1-deoxy-D-ribulos-1-ylimino)methylamino]-1-(5-phospho-beta-D-ribosyl)imidazole-4-carboxamide</text>
        <dbReference type="Rhea" id="RHEA:15469"/>
        <dbReference type="ChEBI" id="CHEBI:58435"/>
        <dbReference type="ChEBI" id="CHEBI:58525"/>
        <dbReference type="EC" id="5.3.1.16"/>
    </reaction>
</comment>
<comment type="similarity">
    <text evidence="4 9 10">Belongs to the HisA/HisF family.</text>
</comment>
<feature type="active site" description="Proton donor" evidence="9">
    <location>
        <position position="129"/>
    </location>
</feature>
<dbReference type="InterPro" id="IPR006062">
    <property type="entry name" value="His_biosynth"/>
</dbReference>
<dbReference type="AlphaFoldDB" id="A0A1M5MUH4"/>
<dbReference type="InterPro" id="IPR013785">
    <property type="entry name" value="Aldolase_TIM"/>
</dbReference>
<dbReference type="InterPro" id="IPR006063">
    <property type="entry name" value="HisA_bact_arch"/>
</dbReference>
<proteinExistence type="inferred from homology"/>
<evidence type="ECO:0000256" key="7">
    <source>
        <dbReference type="ARBA" id="ARBA00023102"/>
    </source>
</evidence>
<keyword evidence="13" id="KW-1185">Reference proteome</keyword>
<organism evidence="12 13">
    <name type="scientific">Ferrimonas marina</name>
    <dbReference type="NCBI Taxonomy" id="299255"/>
    <lineage>
        <taxon>Bacteria</taxon>
        <taxon>Pseudomonadati</taxon>
        <taxon>Pseudomonadota</taxon>
        <taxon>Gammaproteobacteria</taxon>
        <taxon>Alteromonadales</taxon>
        <taxon>Ferrimonadaceae</taxon>
        <taxon>Ferrimonas</taxon>
    </lineage>
</organism>
<keyword evidence="8 9" id="KW-0413">Isomerase</keyword>
<dbReference type="GO" id="GO:0003949">
    <property type="term" value="F:1-(5-phosphoribosyl)-5-[(5-phosphoribosylamino)methylideneamino]imidazole-4-carboxamide isomerase activity"/>
    <property type="evidence" value="ECO:0007669"/>
    <property type="project" value="UniProtKB-UniRule"/>
</dbReference>
<dbReference type="Proteomes" id="UP000184268">
    <property type="component" value="Unassembled WGS sequence"/>
</dbReference>
<dbReference type="Gene3D" id="3.20.20.70">
    <property type="entry name" value="Aldolase class I"/>
    <property type="match status" value="1"/>
</dbReference>